<dbReference type="Pfam" id="PF03717">
    <property type="entry name" value="PBP_dimer"/>
    <property type="match status" value="1"/>
</dbReference>
<reference evidence="2 3" key="1">
    <citation type="journal article" date="2019" name="Nat. Med.">
        <title>A library of human gut bacterial isolates paired with longitudinal multiomics data enables mechanistic microbiome research.</title>
        <authorList>
            <person name="Poyet M."/>
            <person name="Groussin M."/>
            <person name="Gibbons S.M."/>
            <person name="Avila-Pacheco J."/>
            <person name="Jiang X."/>
            <person name="Kearney S.M."/>
            <person name="Perrotta A.R."/>
            <person name="Berdy B."/>
            <person name="Zhao S."/>
            <person name="Lieberman T.D."/>
            <person name="Swanson P.K."/>
            <person name="Smith M."/>
            <person name="Roesemann S."/>
            <person name="Alexander J.E."/>
            <person name="Rich S.A."/>
            <person name="Livny J."/>
            <person name="Vlamakis H."/>
            <person name="Clish C."/>
            <person name="Bullock K."/>
            <person name="Deik A."/>
            <person name="Scott J."/>
            <person name="Pierce K.A."/>
            <person name="Xavier R.J."/>
            <person name="Alm E.J."/>
        </authorList>
    </citation>
    <scope>NUCLEOTIDE SEQUENCE [LARGE SCALE GENOMIC DNA]</scope>
    <source>
        <strain evidence="2 3">BIOML-A183</strain>
    </source>
</reference>
<dbReference type="InterPro" id="IPR005311">
    <property type="entry name" value="PBP_dimer"/>
</dbReference>
<dbReference type="Proteomes" id="UP000460135">
    <property type="component" value="Unassembled WGS sequence"/>
</dbReference>
<keyword evidence="1" id="KW-0378">Hydrolase</keyword>
<gene>
    <name evidence="2" type="ORF">F3F51_00005</name>
</gene>
<feature type="non-terminal residue" evidence="2">
    <location>
        <position position="78"/>
    </location>
</feature>
<dbReference type="AlphaFoldDB" id="A0A6A0XXK7"/>
<keyword evidence="1" id="KW-0645">Protease</keyword>
<sequence>MAKDYILEKRKFVIGGIAISIVLIYLIRLFVLQITTDDYKKNADSNAFLNKIQYPSRGAIYDRTGKLLVFNQPAYDIT</sequence>
<comment type="caution">
    <text evidence="2">The sequence shown here is derived from an EMBL/GenBank/DDBJ whole genome shotgun (WGS) entry which is preliminary data.</text>
</comment>
<dbReference type="InterPro" id="IPR036138">
    <property type="entry name" value="PBP_dimer_sf"/>
</dbReference>
<dbReference type="GO" id="GO:0008658">
    <property type="term" value="F:penicillin binding"/>
    <property type="evidence" value="ECO:0007669"/>
    <property type="project" value="InterPro"/>
</dbReference>
<dbReference type="GO" id="GO:0004180">
    <property type="term" value="F:carboxypeptidase activity"/>
    <property type="evidence" value="ECO:0007669"/>
    <property type="project" value="UniProtKB-KW"/>
</dbReference>
<evidence type="ECO:0000313" key="2">
    <source>
        <dbReference type="EMBL" id="KAA3809265.1"/>
    </source>
</evidence>
<dbReference type="SUPFAM" id="SSF56519">
    <property type="entry name" value="Penicillin binding protein dimerisation domain"/>
    <property type="match status" value="1"/>
</dbReference>
<evidence type="ECO:0000256" key="1">
    <source>
        <dbReference type="ARBA" id="ARBA00022645"/>
    </source>
</evidence>
<evidence type="ECO:0000313" key="3">
    <source>
        <dbReference type="Proteomes" id="UP000460135"/>
    </source>
</evidence>
<dbReference type="EMBL" id="VWLX01000001">
    <property type="protein sequence ID" value="KAA3809265.1"/>
    <property type="molecule type" value="Genomic_DNA"/>
</dbReference>
<protein>
    <submittedName>
        <fullName evidence="2">Penicillin-binding protein 2</fullName>
    </submittedName>
</protein>
<organism evidence="2 3">
    <name type="scientific">Bacteroides ovatus</name>
    <dbReference type="NCBI Taxonomy" id="28116"/>
    <lineage>
        <taxon>Bacteria</taxon>
        <taxon>Pseudomonadati</taxon>
        <taxon>Bacteroidota</taxon>
        <taxon>Bacteroidia</taxon>
        <taxon>Bacteroidales</taxon>
        <taxon>Bacteroidaceae</taxon>
        <taxon>Bacteroides</taxon>
    </lineage>
</organism>
<accession>A0A6A0XXK7</accession>
<proteinExistence type="predicted"/>
<keyword evidence="1" id="KW-0121">Carboxypeptidase</keyword>
<name>A0A6A0XXK7_BACOV</name>